<gene>
    <name evidence="2" type="ORF">PECUL_23A054971</name>
</gene>
<reference evidence="2" key="1">
    <citation type="submission" date="2022-03" db="EMBL/GenBank/DDBJ databases">
        <authorList>
            <person name="Alioto T."/>
            <person name="Alioto T."/>
            <person name="Gomez Garrido J."/>
        </authorList>
    </citation>
    <scope>NUCLEOTIDE SEQUENCE</scope>
</reference>
<dbReference type="AlphaFoldDB" id="A0AAD1S204"/>
<proteinExistence type="predicted"/>
<dbReference type="Proteomes" id="UP001295444">
    <property type="component" value="Chromosome 04"/>
</dbReference>
<feature type="non-terminal residue" evidence="2">
    <location>
        <position position="1"/>
    </location>
</feature>
<evidence type="ECO:0000313" key="3">
    <source>
        <dbReference type="Proteomes" id="UP001295444"/>
    </source>
</evidence>
<accession>A0AAD1S204</accession>
<organism evidence="2 3">
    <name type="scientific">Pelobates cultripes</name>
    <name type="common">Western spadefoot toad</name>
    <dbReference type="NCBI Taxonomy" id="61616"/>
    <lineage>
        <taxon>Eukaryota</taxon>
        <taxon>Metazoa</taxon>
        <taxon>Chordata</taxon>
        <taxon>Craniata</taxon>
        <taxon>Vertebrata</taxon>
        <taxon>Euteleostomi</taxon>
        <taxon>Amphibia</taxon>
        <taxon>Batrachia</taxon>
        <taxon>Anura</taxon>
        <taxon>Pelobatoidea</taxon>
        <taxon>Pelobatidae</taxon>
        <taxon>Pelobates</taxon>
    </lineage>
</organism>
<evidence type="ECO:0000256" key="1">
    <source>
        <dbReference type="SAM" id="MobiDB-lite"/>
    </source>
</evidence>
<keyword evidence="3" id="KW-1185">Reference proteome</keyword>
<name>A0AAD1S204_PELCU</name>
<feature type="region of interest" description="Disordered" evidence="1">
    <location>
        <begin position="40"/>
        <end position="73"/>
    </location>
</feature>
<protein>
    <submittedName>
        <fullName evidence="2">Uncharacterized protein</fullName>
    </submittedName>
</protein>
<dbReference type="EMBL" id="OW240915">
    <property type="protein sequence ID" value="CAH2285014.1"/>
    <property type="molecule type" value="Genomic_DNA"/>
</dbReference>
<evidence type="ECO:0000313" key="2">
    <source>
        <dbReference type="EMBL" id="CAH2285014.1"/>
    </source>
</evidence>
<sequence length="231" mass="26624">ASNSVYFHINLTKTDREHPLDTGLSWQLKLTDPIRHFKKESQKAIQDGDEAQAPSPASEGLPDQDLTSSRYPDEPMTERRLHMMLQDLRHTLQKGLKELTAEMRKDLDEIGDRTNHLENRAKELCAAHNEVVDKIQRLAAVHKLLKHKMANMEDSYNVRFRGITDTIPNEELPTYLKTLRRAIVPGLEDSAWIWIMPIDCPVHRASQPIPRKTLSSPFTISSSRTYLFRLH</sequence>